<protein>
    <submittedName>
        <fullName evidence="1">Uncharacterized protein</fullName>
    </submittedName>
</protein>
<dbReference type="AlphaFoldDB" id="A0A4Y2K7W8"/>
<gene>
    <name evidence="1" type="ORF">AVEN_53822_1</name>
</gene>
<evidence type="ECO:0000313" key="2">
    <source>
        <dbReference type="Proteomes" id="UP000499080"/>
    </source>
</evidence>
<dbReference type="Proteomes" id="UP000499080">
    <property type="component" value="Unassembled WGS sequence"/>
</dbReference>
<organism evidence="1 2">
    <name type="scientific">Araneus ventricosus</name>
    <name type="common">Orbweaver spider</name>
    <name type="synonym">Epeira ventricosa</name>
    <dbReference type="NCBI Taxonomy" id="182803"/>
    <lineage>
        <taxon>Eukaryota</taxon>
        <taxon>Metazoa</taxon>
        <taxon>Ecdysozoa</taxon>
        <taxon>Arthropoda</taxon>
        <taxon>Chelicerata</taxon>
        <taxon>Arachnida</taxon>
        <taxon>Araneae</taxon>
        <taxon>Araneomorphae</taxon>
        <taxon>Entelegynae</taxon>
        <taxon>Araneoidea</taxon>
        <taxon>Araneidae</taxon>
        <taxon>Araneus</taxon>
    </lineage>
</organism>
<proteinExistence type="predicted"/>
<keyword evidence="2" id="KW-1185">Reference proteome</keyword>
<evidence type="ECO:0000313" key="1">
    <source>
        <dbReference type="EMBL" id="GBM98530.1"/>
    </source>
</evidence>
<comment type="caution">
    <text evidence="1">The sequence shown here is derived from an EMBL/GenBank/DDBJ whole genome shotgun (WGS) entry which is preliminary data.</text>
</comment>
<dbReference type="EMBL" id="BGPR01004331">
    <property type="protein sequence ID" value="GBM98530.1"/>
    <property type="molecule type" value="Genomic_DNA"/>
</dbReference>
<name>A0A4Y2K7W8_ARAVE</name>
<sequence length="88" mass="9911">MSCLAQDGLEVEVLSLPLGIKADGLVASSYEWLPTLQHHLFLHRRSKRLFLCGSKCCFTKEPQQDFLGQPAQQMILSQNLSKARPVQQ</sequence>
<accession>A0A4Y2K7W8</accession>
<reference evidence="1 2" key="1">
    <citation type="journal article" date="2019" name="Sci. Rep.">
        <title>Orb-weaving spider Araneus ventricosus genome elucidates the spidroin gene catalogue.</title>
        <authorList>
            <person name="Kono N."/>
            <person name="Nakamura H."/>
            <person name="Ohtoshi R."/>
            <person name="Moran D.A.P."/>
            <person name="Shinohara A."/>
            <person name="Yoshida Y."/>
            <person name="Fujiwara M."/>
            <person name="Mori M."/>
            <person name="Tomita M."/>
            <person name="Arakawa K."/>
        </authorList>
    </citation>
    <scope>NUCLEOTIDE SEQUENCE [LARGE SCALE GENOMIC DNA]</scope>
</reference>